<evidence type="ECO:0000313" key="3">
    <source>
        <dbReference type="EMBL" id="MBB5286162.1"/>
    </source>
</evidence>
<dbReference type="Proteomes" id="UP000557307">
    <property type="component" value="Unassembled WGS sequence"/>
</dbReference>
<evidence type="ECO:0000313" key="4">
    <source>
        <dbReference type="Proteomes" id="UP000557307"/>
    </source>
</evidence>
<keyword evidence="4" id="KW-1185">Reference proteome</keyword>
<keyword evidence="1" id="KW-0732">Signal</keyword>
<dbReference type="Pfam" id="PF13449">
    <property type="entry name" value="Phytase-like"/>
    <property type="match status" value="1"/>
</dbReference>
<gene>
    <name evidence="3" type="ORF">HNQ92_004322</name>
</gene>
<dbReference type="AlphaFoldDB" id="A0A840TX27"/>
<reference evidence="3 4" key="1">
    <citation type="submission" date="2020-08" db="EMBL/GenBank/DDBJ databases">
        <title>Genomic Encyclopedia of Type Strains, Phase IV (KMG-IV): sequencing the most valuable type-strain genomes for metagenomic binning, comparative biology and taxonomic classification.</title>
        <authorList>
            <person name="Goeker M."/>
        </authorList>
    </citation>
    <scope>NUCLEOTIDE SEQUENCE [LARGE SCALE GENOMIC DNA]</scope>
    <source>
        <strain evidence="3 4">DSM 105074</strain>
    </source>
</reference>
<dbReference type="EMBL" id="JACHGF010000008">
    <property type="protein sequence ID" value="MBB5286162.1"/>
    <property type="molecule type" value="Genomic_DNA"/>
</dbReference>
<dbReference type="RefSeq" id="WP_184177002.1">
    <property type="nucleotide sequence ID" value="NZ_JACHGF010000008.1"/>
</dbReference>
<name>A0A840TX27_9BACT</name>
<accession>A0A840TX27</accession>
<organism evidence="3 4">
    <name type="scientific">Rhabdobacter roseus</name>
    <dbReference type="NCBI Taxonomy" id="1655419"/>
    <lineage>
        <taxon>Bacteria</taxon>
        <taxon>Pseudomonadati</taxon>
        <taxon>Bacteroidota</taxon>
        <taxon>Cytophagia</taxon>
        <taxon>Cytophagales</taxon>
        <taxon>Cytophagaceae</taxon>
        <taxon>Rhabdobacter</taxon>
    </lineage>
</organism>
<sequence length="341" mass="38125">MRCSVSWPLILLLSLVGFGALAQPKVPAFTYLPAGSVADLNERFADDPDFGGISGLEYDRLARVWYLVTDGEKNAAGDRFSYLYTFSSESTSGFPDWRSGQKAKLPIQSAESVRYSGGTLYFTVEDDKSPHESFFRRDGQGTFSALAIQSTYLRDRGFESLIVEPDGALWSIRERPGQERPGQERPEQTGEPVYLLHWDEKGTPLDSLRYPLDVNSCAPAGPSNGNGISEILRDTDSTFLVLERCTNLAEPVLKNTVVLYRFYLTGTRRGQKEVAAELRPLLDAHYGQVPFNPDNLEGMCWGPRTPAGQRTLVLISDDNYNRVSRQKKAVQYGRFLVLVEE</sequence>
<protein>
    <recommendedName>
        <fullName evidence="2">Phytase-like domain-containing protein</fullName>
    </recommendedName>
</protein>
<evidence type="ECO:0000259" key="2">
    <source>
        <dbReference type="Pfam" id="PF13449"/>
    </source>
</evidence>
<evidence type="ECO:0000256" key="1">
    <source>
        <dbReference type="SAM" id="SignalP"/>
    </source>
</evidence>
<feature type="chain" id="PRO_5032290680" description="Phytase-like domain-containing protein" evidence="1">
    <location>
        <begin position="23"/>
        <end position="341"/>
    </location>
</feature>
<feature type="signal peptide" evidence="1">
    <location>
        <begin position="1"/>
        <end position="22"/>
    </location>
</feature>
<feature type="domain" description="Phytase-like" evidence="2">
    <location>
        <begin position="49"/>
        <end position="320"/>
    </location>
</feature>
<dbReference type="InterPro" id="IPR027372">
    <property type="entry name" value="Phytase-like_dom"/>
</dbReference>
<comment type="caution">
    <text evidence="3">The sequence shown here is derived from an EMBL/GenBank/DDBJ whole genome shotgun (WGS) entry which is preliminary data.</text>
</comment>
<proteinExistence type="predicted"/>